<dbReference type="AlphaFoldDB" id="A0A1E1LU40"/>
<dbReference type="EMBL" id="FJUX01000303">
    <property type="protein sequence ID" value="CZT13976.1"/>
    <property type="molecule type" value="Genomic_DNA"/>
</dbReference>
<gene>
    <name evidence="2" type="ORF">RAG0_17708</name>
</gene>
<organism evidence="2 3">
    <name type="scientific">Rhynchosporium agropyri</name>
    <dbReference type="NCBI Taxonomy" id="914238"/>
    <lineage>
        <taxon>Eukaryota</taxon>
        <taxon>Fungi</taxon>
        <taxon>Dikarya</taxon>
        <taxon>Ascomycota</taxon>
        <taxon>Pezizomycotina</taxon>
        <taxon>Leotiomycetes</taxon>
        <taxon>Helotiales</taxon>
        <taxon>Ploettnerulaceae</taxon>
        <taxon>Rhynchosporium</taxon>
    </lineage>
</organism>
<reference evidence="3" key="1">
    <citation type="submission" date="2016-03" db="EMBL/GenBank/DDBJ databases">
        <authorList>
            <person name="Guldener U."/>
        </authorList>
    </citation>
    <scope>NUCLEOTIDE SEQUENCE [LARGE SCALE GENOMIC DNA]</scope>
    <source>
        <strain evidence="3">04CH-RAC-A.6.1</strain>
    </source>
</reference>
<sequence>MPPFKRNKDATFAKSPPGSPIRLQLRASIGAITT</sequence>
<proteinExistence type="predicted"/>
<feature type="compositionally biased region" description="Basic and acidic residues" evidence="1">
    <location>
        <begin position="1"/>
        <end position="11"/>
    </location>
</feature>
<dbReference type="Proteomes" id="UP000178912">
    <property type="component" value="Unassembled WGS sequence"/>
</dbReference>
<protein>
    <submittedName>
        <fullName evidence="2">Uncharacterized protein</fullName>
    </submittedName>
</protein>
<keyword evidence="3" id="KW-1185">Reference proteome</keyword>
<feature type="region of interest" description="Disordered" evidence="1">
    <location>
        <begin position="1"/>
        <end position="21"/>
    </location>
</feature>
<name>A0A1E1LU40_9HELO</name>
<evidence type="ECO:0000313" key="3">
    <source>
        <dbReference type="Proteomes" id="UP000178912"/>
    </source>
</evidence>
<evidence type="ECO:0000256" key="1">
    <source>
        <dbReference type="SAM" id="MobiDB-lite"/>
    </source>
</evidence>
<evidence type="ECO:0000313" key="2">
    <source>
        <dbReference type="EMBL" id="CZT13976.1"/>
    </source>
</evidence>
<accession>A0A1E1LU40</accession>